<organism evidence="2 3">
    <name type="scientific">Amycolatopsis acidiphila</name>
    <dbReference type="NCBI Taxonomy" id="715473"/>
    <lineage>
        <taxon>Bacteria</taxon>
        <taxon>Bacillati</taxon>
        <taxon>Actinomycetota</taxon>
        <taxon>Actinomycetes</taxon>
        <taxon>Pseudonocardiales</taxon>
        <taxon>Pseudonocardiaceae</taxon>
        <taxon>Amycolatopsis</taxon>
    </lineage>
</organism>
<dbReference type="InterPro" id="IPR029058">
    <property type="entry name" value="AB_hydrolase_fold"/>
</dbReference>
<dbReference type="Gene3D" id="3.40.50.1820">
    <property type="entry name" value="alpha/beta hydrolase"/>
    <property type="match status" value="1"/>
</dbReference>
<gene>
    <name evidence="2" type="ORF">FNH06_31005</name>
</gene>
<proteinExistence type="predicted"/>
<evidence type="ECO:0008006" key="4">
    <source>
        <dbReference type="Google" id="ProtNLM"/>
    </source>
</evidence>
<dbReference type="EMBL" id="VJZA01000077">
    <property type="protein sequence ID" value="TVT17517.1"/>
    <property type="molecule type" value="Genomic_DNA"/>
</dbReference>
<keyword evidence="3" id="KW-1185">Reference proteome</keyword>
<name>A0A557ZZU0_9PSEU</name>
<evidence type="ECO:0000313" key="3">
    <source>
        <dbReference type="Proteomes" id="UP000318578"/>
    </source>
</evidence>
<accession>A0A557ZZU0</accession>
<dbReference type="AlphaFoldDB" id="A0A557ZZU0"/>
<dbReference type="SUPFAM" id="SSF53474">
    <property type="entry name" value="alpha/beta-Hydrolases"/>
    <property type="match status" value="1"/>
</dbReference>
<dbReference type="OrthoDB" id="7820973at2"/>
<dbReference type="RefSeq" id="WP_144643491.1">
    <property type="nucleotide sequence ID" value="NZ_BNAX01000029.1"/>
</dbReference>
<protein>
    <recommendedName>
        <fullName evidence="4">Alpha/beta hydrolase</fullName>
    </recommendedName>
</protein>
<sequence>MRAAVLVEPHGLPTAAPPAGHPPVLTVLGDNIAASALWRELEQALTDAGGTAAILDLPALGIAGNSHNPMMDENSDEIAARILDWLDEVRGQDW</sequence>
<evidence type="ECO:0000256" key="1">
    <source>
        <dbReference type="SAM" id="MobiDB-lite"/>
    </source>
</evidence>
<feature type="region of interest" description="Disordered" evidence="1">
    <location>
        <begin position="1"/>
        <end position="21"/>
    </location>
</feature>
<dbReference type="Proteomes" id="UP000318578">
    <property type="component" value="Unassembled WGS sequence"/>
</dbReference>
<comment type="caution">
    <text evidence="2">The sequence shown here is derived from an EMBL/GenBank/DDBJ whole genome shotgun (WGS) entry which is preliminary data.</text>
</comment>
<evidence type="ECO:0000313" key="2">
    <source>
        <dbReference type="EMBL" id="TVT17517.1"/>
    </source>
</evidence>
<reference evidence="2 3" key="1">
    <citation type="submission" date="2019-07" db="EMBL/GenBank/DDBJ databases">
        <title>New species of Amycolatopsis and Streptomyces.</title>
        <authorList>
            <person name="Duangmal K."/>
            <person name="Teo W.F.A."/>
            <person name="Lipun K."/>
        </authorList>
    </citation>
    <scope>NUCLEOTIDE SEQUENCE [LARGE SCALE GENOMIC DNA]</scope>
    <source>
        <strain evidence="2 3">JCM 30562</strain>
    </source>
</reference>